<name>W7TQP9_9STRA</name>
<proteinExistence type="predicted"/>
<evidence type="ECO:0000313" key="3">
    <source>
        <dbReference type="Proteomes" id="UP000019335"/>
    </source>
</evidence>
<comment type="caution">
    <text evidence="2">The sequence shown here is derived from an EMBL/GenBank/DDBJ whole genome shotgun (WGS) entry which is preliminary data.</text>
</comment>
<sequence length="106" mass="12091">MSGRKRWRPRVWGRIHVLIHFGVDFVTGNVSRRRYLSSEGGRAFGGVEALAQMPPERVNQSKGKGSKGECADMKEAFSDKRARRQEGESKGKKWNEEKRGRRESDA</sequence>
<evidence type="ECO:0000256" key="1">
    <source>
        <dbReference type="SAM" id="MobiDB-lite"/>
    </source>
</evidence>
<dbReference type="Proteomes" id="UP000019335">
    <property type="component" value="Chromosome 3"/>
</dbReference>
<gene>
    <name evidence="2" type="ORF">Naga_100083g9</name>
</gene>
<dbReference type="AlphaFoldDB" id="W7TQP9"/>
<evidence type="ECO:0000313" key="2">
    <source>
        <dbReference type="EMBL" id="EWM29455.1"/>
    </source>
</evidence>
<dbReference type="EMBL" id="AZIL01000161">
    <property type="protein sequence ID" value="EWM29455.1"/>
    <property type="molecule type" value="Genomic_DNA"/>
</dbReference>
<protein>
    <submittedName>
        <fullName evidence="2">Uncharacterized protein</fullName>
    </submittedName>
</protein>
<feature type="region of interest" description="Disordered" evidence="1">
    <location>
        <begin position="50"/>
        <end position="106"/>
    </location>
</feature>
<feature type="compositionally biased region" description="Basic and acidic residues" evidence="1">
    <location>
        <begin position="66"/>
        <end position="106"/>
    </location>
</feature>
<accession>W7TQP9</accession>
<organism evidence="2 3">
    <name type="scientific">Nannochloropsis gaditana</name>
    <dbReference type="NCBI Taxonomy" id="72520"/>
    <lineage>
        <taxon>Eukaryota</taxon>
        <taxon>Sar</taxon>
        <taxon>Stramenopiles</taxon>
        <taxon>Ochrophyta</taxon>
        <taxon>Eustigmatophyceae</taxon>
        <taxon>Eustigmatales</taxon>
        <taxon>Monodopsidaceae</taxon>
        <taxon>Nannochloropsis</taxon>
    </lineage>
</organism>
<reference evidence="2 3" key="1">
    <citation type="journal article" date="2014" name="Mol. Plant">
        <title>Chromosome Scale Genome Assembly and Transcriptome Profiling of Nannochloropsis gaditana in Nitrogen Depletion.</title>
        <authorList>
            <person name="Corteggiani Carpinelli E."/>
            <person name="Telatin A."/>
            <person name="Vitulo N."/>
            <person name="Forcato C."/>
            <person name="D'Angelo M."/>
            <person name="Schiavon R."/>
            <person name="Vezzi A."/>
            <person name="Giacometti G.M."/>
            <person name="Morosinotto T."/>
            <person name="Valle G."/>
        </authorList>
    </citation>
    <scope>NUCLEOTIDE SEQUENCE [LARGE SCALE GENOMIC DNA]</scope>
    <source>
        <strain evidence="2 3">B-31</strain>
    </source>
</reference>
<keyword evidence="3" id="KW-1185">Reference proteome</keyword>